<dbReference type="Proteomes" id="UP000282378">
    <property type="component" value="Unassembled WGS sequence"/>
</dbReference>
<dbReference type="AlphaFoldDB" id="A0A3M3B3N5"/>
<comment type="caution">
    <text evidence="1">The sequence shown here is derived from an EMBL/GenBank/DDBJ whole genome shotgun (WGS) entry which is preliminary data.</text>
</comment>
<name>A0A3M3B3N5_PSEYM</name>
<proteinExistence type="predicted"/>
<dbReference type="EMBL" id="RBNL01000164">
    <property type="protein sequence ID" value="RMM07351.1"/>
    <property type="molecule type" value="Genomic_DNA"/>
</dbReference>
<evidence type="ECO:0000313" key="1">
    <source>
        <dbReference type="EMBL" id="RMM07351.1"/>
    </source>
</evidence>
<protein>
    <submittedName>
        <fullName evidence="1">Uncharacterized protein</fullName>
    </submittedName>
</protein>
<evidence type="ECO:0000313" key="2">
    <source>
        <dbReference type="Proteomes" id="UP000282378"/>
    </source>
</evidence>
<accession>A0A3M3B3N5</accession>
<sequence>MCTDLRMVLLLFDDPMQTHSNLVVQDHVGKSSLWIRGLEKSDQLTTRLADRDRFV</sequence>
<organism evidence="1 2">
    <name type="scientific">Pseudomonas syringae pv. maculicola</name>
    <dbReference type="NCBI Taxonomy" id="59511"/>
    <lineage>
        <taxon>Bacteria</taxon>
        <taxon>Pseudomonadati</taxon>
        <taxon>Pseudomonadota</taxon>
        <taxon>Gammaproteobacteria</taxon>
        <taxon>Pseudomonadales</taxon>
        <taxon>Pseudomonadaceae</taxon>
        <taxon>Pseudomonas</taxon>
    </lineage>
</organism>
<gene>
    <name evidence="1" type="ORF">APX70_05441</name>
</gene>
<reference evidence="1 2" key="1">
    <citation type="submission" date="2018-08" db="EMBL/GenBank/DDBJ databases">
        <title>Recombination of ecologically and evolutionarily significant loci maintains genetic cohesion in the Pseudomonas syringae species complex.</title>
        <authorList>
            <person name="Dillon M."/>
            <person name="Thakur S."/>
            <person name="Almeida R.N.D."/>
            <person name="Weir B.S."/>
            <person name="Guttman D.S."/>
        </authorList>
    </citation>
    <scope>NUCLEOTIDE SEQUENCE [LARGE SCALE GENOMIC DNA]</scope>
    <source>
        <strain evidence="1 2">88_10</strain>
    </source>
</reference>